<gene>
    <name evidence="2" type="ORF">J2S11_000934</name>
</gene>
<proteinExistence type="predicted"/>
<dbReference type="RefSeq" id="WP_343834544.1">
    <property type="nucleotide sequence ID" value="NZ_BAAADK010000010.1"/>
</dbReference>
<evidence type="ECO:0000313" key="2">
    <source>
        <dbReference type="EMBL" id="MDQ0165034.1"/>
    </source>
</evidence>
<keyword evidence="3" id="KW-1185">Reference proteome</keyword>
<comment type="caution">
    <text evidence="2">The sequence shown here is derived from an EMBL/GenBank/DDBJ whole genome shotgun (WGS) entry which is preliminary data.</text>
</comment>
<protein>
    <submittedName>
        <fullName evidence="2">Ribosomal protein S18 acetylase RimI-like enzyme</fullName>
    </submittedName>
</protein>
<organism evidence="2 3">
    <name type="scientific">Caldalkalibacillus horti</name>
    <dbReference type="NCBI Taxonomy" id="77523"/>
    <lineage>
        <taxon>Bacteria</taxon>
        <taxon>Bacillati</taxon>
        <taxon>Bacillota</taxon>
        <taxon>Bacilli</taxon>
        <taxon>Bacillales</taxon>
        <taxon>Bacillaceae</taxon>
        <taxon>Caldalkalibacillus</taxon>
    </lineage>
</organism>
<evidence type="ECO:0000259" key="1">
    <source>
        <dbReference type="PROSITE" id="PS51186"/>
    </source>
</evidence>
<dbReference type="InterPro" id="IPR000182">
    <property type="entry name" value="GNAT_dom"/>
</dbReference>
<dbReference type="Gene3D" id="3.40.630.30">
    <property type="match status" value="1"/>
</dbReference>
<name>A0ABT9VVY8_9BACI</name>
<reference evidence="2 3" key="1">
    <citation type="submission" date="2023-07" db="EMBL/GenBank/DDBJ databases">
        <title>Genomic Encyclopedia of Type Strains, Phase IV (KMG-IV): sequencing the most valuable type-strain genomes for metagenomic binning, comparative biology and taxonomic classification.</title>
        <authorList>
            <person name="Goeker M."/>
        </authorList>
    </citation>
    <scope>NUCLEOTIDE SEQUENCE [LARGE SCALE GENOMIC DNA]</scope>
    <source>
        <strain evidence="2 3">DSM 12751</strain>
    </source>
</reference>
<accession>A0ABT9VVY8</accession>
<dbReference type="Pfam" id="PF00583">
    <property type="entry name" value="Acetyltransf_1"/>
    <property type="match status" value="1"/>
</dbReference>
<dbReference type="Proteomes" id="UP001235840">
    <property type="component" value="Unassembled WGS sequence"/>
</dbReference>
<dbReference type="CDD" id="cd04301">
    <property type="entry name" value="NAT_SF"/>
    <property type="match status" value="1"/>
</dbReference>
<dbReference type="SUPFAM" id="SSF55729">
    <property type="entry name" value="Acyl-CoA N-acyltransferases (Nat)"/>
    <property type="match status" value="1"/>
</dbReference>
<dbReference type="EMBL" id="JAUSTY010000003">
    <property type="protein sequence ID" value="MDQ0165034.1"/>
    <property type="molecule type" value="Genomic_DNA"/>
</dbReference>
<dbReference type="PROSITE" id="PS51186">
    <property type="entry name" value="GNAT"/>
    <property type="match status" value="1"/>
</dbReference>
<feature type="domain" description="N-acetyltransferase" evidence="1">
    <location>
        <begin position="17"/>
        <end position="157"/>
    </location>
</feature>
<sequence>MSTRTINSRLEEEDFFYLLYCKSREQELAFWNWTAQEKQDFLKMQYTYQCQSYQSQFPNIEAKIIYLEENPIGKLLTVQNRSELRLVDIIILPDYQGMGIGTHFLLELQNEAATIRLPLCLSVQTNNIKAFEWYLRRSFQIVSKNELYVSMHWSPED</sequence>
<dbReference type="InterPro" id="IPR016181">
    <property type="entry name" value="Acyl_CoA_acyltransferase"/>
</dbReference>
<evidence type="ECO:0000313" key="3">
    <source>
        <dbReference type="Proteomes" id="UP001235840"/>
    </source>
</evidence>